<gene>
    <name evidence="1" type="ORF">K466DRAFT_268399</name>
</gene>
<dbReference type="Proteomes" id="UP000308197">
    <property type="component" value="Unassembled WGS sequence"/>
</dbReference>
<accession>A0A5C3P0S3</accession>
<evidence type="ECO:0000313" key="2">
    <source>
        <dbReference type="Proteomes" id="UP000308197"/>
    </source>
</evidence>
<organism evidence="1 2">
    <name type="scientific">Polyporus arcularius HHB13444</name>
    <dbReference type="NCBI Taxonomy" id="1314778"/>
    <lineage>
        <taxon>Eukaryota</taxon>
        <taxon>Fungi</taxon>
        <taxon>Dikarya</taxon>
        <taxon>Basidiomycota</taxon>
        <taxon>Agaricomycotina</taxon>
        <taxon>Agaricomycetes</taxon>
        <taxon>Polyporales</taxon>
        <taxon>Polyporaceae</taxon>
        <taxon>Polyporus</taxon>
    </lineage>
</organism>
<protein>
    <submittedName>
        <fullName evidence="1">Uncharacterized protein</fullName>
    </submittedName>
</protein>
<sequence length="263" mass="29830">MSEYHDADFIHVSSICHLHTTLCRVSRIESGLCRTYLKYQASHIFDGGPVHSNAMSGTVRVVHASPCCWRHPRYHNFVRCQRRRTVCRTDALIDLTSCNPCTLECATSPCRRVAASSSVQDCPAGCDCRACTLTTWQLIYCRITRARLRSRTSRVNGSGAGRMTRRDDTARTCASDFLRPVRRAHRTCVLRRSQNRSVWSRTQAAITSRWGVRIFVLPSGHETSSVLLDKVLEADVVLTAMGCWDYQCRHHPVSLMPPYMHQT</sequence>
<dbReference type="EMBL" id="ML211408">
    <property type="protein sequence ID" value="TFK83256.1"/>
    <property type="molecule type" value="Genomic_DNA"/>
</dbReference>
<dbReference type="AlphaFoldDB" id="A0A5C3P0S3"/>
<proteinExistence type="predicted"/>
<name>A0A5C3P0S3_9APHY</name>
<dbReference type="InParanoid" id="A0A5C3P0S3"/>
<evidence type="ECO:0000313" key="1">
    <source>
        <dbReference type="EMBL" id="TFK83256.1"/>
    </source>
</evidence>
<reference evidence="1 2" key="1">
    <citation type="journal article" date="2019" name="Nat. Ecol. Evol.">
        <title>Megaphylogeny resolves global patterns of mushroom evolution.</title>
        <authorList>
            <person name="Varga T."/>
            <person name="Krizsan K."/>
            <person name="Foldi C."/>
            <person name="Dima B."/>
            <person name="Sanchez-Garcia M."/>
            <person name="Sanchez-Ramirez S."/>
            <person name="Szollosi G.J."/>
            <person name="Szarkandi J.G."/>
            <person name="Papp V."/>
            <person name="Albert L."/>
            <person name="Andreopoulos W."/>
            <person name="Angelini C."/>
            <person name="Antonin V."/>
            <person name="Barry K.W."/>
            <person name="Bougher N.L."/>
            <person name="Buchanan P."/>
            <person name="Buyck B."/>
            <person name="Bense V."/>
            <person name="Catcheside P."/>
            <person name="Chovatia M."/>
            <person name="Cooper J."/>
            <person name="Damon W."/>
            <person name="Desjardin D."/>
            <person name="Finy P."/>
            <person name="Geml J."/>
            <person name="Haridas S."/>
            <person name="Hughes K."/>
            <person name="Justo A."/>
            <person name="Karasinski D."/>
            <person name="Kautmanova I."/>
            <person name="Kiss B."/>
            <person name="Kocsube S."/>
            <person name="Kotiranta H."/>
            <person name="LaButti K.M."/>
            <person name="Lechner B.E."/>
            <person name="Liimatainen K."/>
            <person name="Lipzen A."/>
            <person name="Lukacs Z."/>
            <person name="Mihaltcheva S."/>
            <person name="Morgado L.N."/>
            <person name="Niskanen T."/>
            <person name="Noordeloos M.E."/>
            <person name="Ohm R.A."/>
            <person name="Ortiz-Santana B."/>
            <person name="Ovrebo C."/>
            <person name="Racz N."/>
            <person name="Riley R."/>
            <person name="Savchenko A."/>
            <person name="Shiryaev A."/>
            <person name="Soop K."/>
            <person name="Spirin V."/>
            <person name="Szebenyi C."/>
            <person name="Tomsovsky M."/>
            <person name="Tulloss R.E."/>
            <person name="Uehling J."/>
            <person name="Grigoriev I.V."/>
            <person name="Vagvolgyi C."/>
            <person name="Papp T."/>
            <person name="Martin F.M."/>
            <person name="Miettinen O."/>
            <person name="Hibbett D.S."/>
            <person name="Nagy L.G."/>
        </authorList>
    </citation>
    <scope>NUCLEOTIDE SEQUENCE [LARGE SCALE GENOMIC DNA]</scope>
    <source>
        <strain evidence="1 2">HHB13444</strain>
    </source>
</reference>
<keyword evidence="2" id="KW-1185">Reference proteome</keyword>